<feature type="transmembrane region" description="Helical" evidence="8">
    <location>
        <begin position="120"/>
        <end position="137"/>
    </location>
</feature>
<feature type="transmembrane region" description="Helical" evidence="8">
    <location>
        <begin position="219"/>
        <end position="240"/>
    </location>
</feature>
<gene>
    <name evidence="9" type="ORF">Ana3638_12985</name>
</gene>
<accession>A0A6P1TMN7</accession>
<feature type="transmembrane region" description="Helical" evidence="8">
    <location>
        <begin position="96"/>
        <end position="114"/>
    </location>
</feature>
<keyword evidence="3" id="KW-0813">Transport</keyword>
<feature type="transmembrane region" description="Helical" evidence="8">
    <location>
        <begin position="246"/>
        <end position="267"/>
    </location>
</feature>
<dbReference type="RefSeq" id="WP_161838402.1">
    <property type="nucleotide sequence ID" value="NZ_CP048000.1"/>
</dbReference>
<dbReference type="Pfam" id="PF03547">
    <property type="entry name" value="Mem_trans"/>
    <property type="match status" value="1"/>
</dbReference>
<evidence type="ECO:0000256" key="6">
    <source>
        <dbReference type="ARBA" id="ARBA00022989"/>
    </source>
</evidence>
<dbReference type="Proteomes" id="UP000464314">
    <property type="component" value="Chromosome"/>
</dbReference>
<evidence type="ECO:0000256" key="2">
    <source>
        <dbReference type="ARBA" id="ARBA00010145"/>
    </source>
</evidence>
<dbReference type="InterPro" id="IPR004776">
    <property type="entry name" value="Mem_transp_PIN-like"/>
</dbReference>
<feature type="transmembrane region" description="Helical" evidence="8">
    <location>
        <begin position="157"/>
        <end position="175"/>
    </location>
</feature>
<keyword evidence="7 8" id="KW-0472">Membrane</keyword>
<dbReference type="KEGG" id="anr:Ana3638_12985"/>
<dbReference type="PANTHER" id="PTHR36838">
    <property type="entry name" value="AUXIN EFFLUX CARRIER FAMILY PROTEIN"/>
    <property type="match status" value="1"/>
</dbReference>
<comment type="similarity">
    <text evidence="2">Belongs to the auxin efflux carrier (TC 2.A.69) family.</text>
</comment>
<keyword evidence="10" id="KW-1185">Reference proteome</keyword>
<keyword evidence="4" id="KW-1003">Cell membrane</keyword>
<protein>
    <submittedName>
        <fullName evidence="9">AEC family transporter</fullName>
    </submittedName>
</protein>
<dbReference type="PANTHER" id="PTHR36838:SF1">
    <property type="entry name" value="SLR1864 PROTEIN"/>
    <property type="match status" value="1"/>
</dbReference>
<name>A0A6P1TMN7_9FIRM</name>
<keyword evidence="5 8" id="KW-0812">Transmembrane</keyword>
<evidence type="ECO:0000256" key="4">
    <source>
        <dbReference type="ARBA" id="ARBA00022475"/>
    </source>
</evidence>
<comment type="subcellular location">
    <subcellularLocation>
        <location evidence="1">Cell membrane</location>
        <topology evidence="1">Multi-pass membrane protein</topology>
    </subcellularLocation>
</comment>
<sequence length="300" mass="32636">MRSMLDMQGTLFLLILVGIYAQKKGIITSHNRKKMTDLIIEIILPCNIVNSFLIDWSYNILINCITVLAVAFITQVIYVIVSRMLFQKSSKDKQAVLRYAIICSNAGFLGNPIVESVFGSQGLLFASVALIPLRFAMWSSGLKLFTNKDGKSTAKKLMTHPCIIAVFVGFVLMFTQLKLPGFMLKTLSGIGSCNTAVSMIVIGSILAEIHVKEILDKELFYYSAIRLIIIPAAILVILKLSGIDSLVTGVIVLLSAMPAGSTTVMLADKYGGNSVFASSCVFISTVLSLITIPFVSFAIT</sequence>
<feature type="transmembrane region" description="Helical" evidence="8">
    <location>
        <begin position="274"/>
        <end position="299"/>
    </location>
</feature>
<evidence type="ECO:0000256" key="5">
    <source>
        <dbReference type="ARBA" id="ARBA00022692"/>
    </source>
</evidence>
<evidence type="ECO:0000256" key="8">
    <source>
        <dbReference type="SAM" id="Phobius"/>
    </source>
</evidence>
<organism evidence="9 10">
    <name type="scientific">Anaerocolumna sedimenticola</name>
    <dbReference type="NCBI Taxonomy" id="2696063"/>
    <lineage>
        <taxon>Bacteria</taxon>
        <taxon>Bacillati</taxon>
        <taxon>Bacillota</taxon>
        <taxon>Clostridia</taxon>
        <taxon>Lachnospirales</taxon>
        <taxon>Lachnospiraceae</taxon>
        <taxon>Anaerocolumna</taxon>
    </lineage>
</organism>
<dbReference type="GO" id="GO:0005886">
    <property type="term" value="C:plasma membrane"/>
    <property type="evidence" value="ECO:0007669"/>
    <property type="project" value="UniProtKB-SubCell"/>
</dbReference>
<keyword evidence="6 8" id="KW-1133">Transmembrane helix</keyword>
<proteinExistence type="inferred from homology"/>
<feature type="transmembrane region" description="Helical" evidence="8">
    <location>
        <begin position="187"/>
        <end position="207"/>
    </location>
</feature>
<dbReference type="EMBL" id="CP048000">
    <property type="protein sequence ID" value="QHQ61577.1"/>
    <property type="molecule type" value="Genomic_DNA"/>
</dbReference>
<dbReference type="AlphaFoldDB" id="A0A6P1TMN7"/>
<dbReference type="InterPro" id="IPR038770">
    <property type="entry name" value="Na+/solute_symporter_sf"/>
</dbReference>
<dbReference type="GO" id="GO:0055085">
    <property type="term" value="P:transmembrane transport"/>
    <property type="evidence" value="ECO:0007669"/>
    <property type="project" value="InterPro"/>
</dbReference>
<reference evidence="9 10" key="1">
    <citation type="submission" date="2020-01" db="EMBL/GenBank/DDBJ databases">
        <title>Genome analysis of Anaerocolumna sp. CBA3638.</title>
        <authorList>
            <person name="Kim J."/>
            <person name="Roh S.W."/>
        </authorList>
    </citation>
    <scope>NUCLEOTIDE SEQUENCE [LARGE SCALE GENOMIC DNA]</scope>
    <source>
        <strain evidence="9 10">CBA3638</strain>
    </source>
</reference>
<evidence type="ECO:0000313" key="9">
    <source>
        <dbReference type="EMBL" id="QHQ61577.1"/>
    </source>
</evidence>
<evidence type="ECO:0000313" key="10">
    <source>
        <dbReference type="Proteomes" id="UP000464314"/>
    </source>
</evidence>
<evidence type="ECO:0000256" key="7">
    <source>
        <dbReference type="ARBA" id="ARBA00023136"/>
    </source>
</evidence>
<evidence type="ECO:0000256" key="3">
    <source>
        <dbReference type="ARBA" id="ARBA00022448"/>
    </source>
</evidence>
<evidence type="ECO:0000256" key="1">
    <source>
        <dbReference type="ARBA" id="ARBA00004651"/>
    </source>
</evidence>
<feature type="transmembrane region" description="Helical" evidence="8">
    <location>
        <begin position="60"/>
        <end position="84"/>
    </location>
</feature>
<dbReference type="Gene3D" id="1.20.1530.20">
    <property type="match status" value="1"/>
</dbReference>